<comment type="subcellular location">
    <subcellularLocation>
        <location evidence="2">Cytoplasm</location>
    </subcellularLocation>
</comment>
<dbReference type="EC" id="6.3.3.3" evidence="2"/>
<keyword evidence="2" id="KW-0963">Cytoplasm</keyword>
<feature type="binding site" evidence="2">
    <location>
        <position position="52"/>
    </location>
    <ligand>
        <name>ATP</name>
        <dbReference type="ChEBI" id="CHEBI:30616"/>
    </ligand>
</feature>
<name>A0ABU5E2Z5_9PROT</name>
<comment type="catalytic activity">
    <reaction evidence="2">
        <text>(7R,8S)-7,8-diammoniononanoate + CO2 + ATP = (4R,5S)-dethiobiotin + ADP + phosphate + 3 H(+)</text>
        <dbReference type="Rhea" id="RHEA:15805"/>
        <dbReference type="ChEBI" id="CHEBI:15378"/>
        <dbReference type="ChEBI" id="CHEBI:16526"/>
        <dbReference type="ChEBI" id="CHEBI:30616"/>
        <dbReference type="ChEBI" id="CHEBI:43474"/>
        <dbReference type="ChEBI" id="CHEBI:149469"/>
        <dbReference type="ChEBI" id="CHEBI:149473"/>
        <dbReference type="ChEBI" id="CHEBI:456216"/>
        <dbReference type="EC" id="6.3.3.3"/>
    </reaction>
</comment>
<dbReference type="Pfam" id="PF13500">
    <property type="entry name" value="AAA_26"/>
    <property type="match status" value="1"/>
</dbReference>
<feature type="active site" evidence="2">
    <location>
        <position position="37"/>
    </location>
</feature>
<dbReference type="PANTHER" id="PTHR43210:SF5">
    <property type="entry name" value="DETHIOBIOTIN SYNTHETASE"/>
    <property type="match status" value="1"/>
</dbReference>
<feature type="binding site" evidence="2">
    <location>
        <begin position="119"/>
        <end position="122"/>
    </location>
    <ligand>
        <name>ATP</name>
        <dbReference type="ChEBI" id="CHEBI:30616"/>
    </ligand>
</feature>
<comment type="subunit">
    <text evidence="2">Homodimer.</text>
</comment>
<comment type="pathway">
    <text evidence="2">Cofactor biosynthesis; biotin biosynthesis; biotin from 7,8-diaminononanoate: step 1/2.</text>
</comment>
<dbReference type="InterPro" id="IPR027417">
    <property type="entry name" value="P-loop_NTPase"/>
</dbReference>
<keyword evidence="1 2" id="KW-0093">Biotin biosynthesis</keyword>
<keyword evidence="2" id="KW-0547">Nucleotide-binding</keyword>
<evidence type="ECO:0000256" key="1">
    <source>
        <dbReference type="ARBA" id="ARBA00022756"/>
    </source>
</evidence>
<dbReference type="SUPFAM" id="SSF52540">
    <property type="entry name" value="P-loop containing nucleoside triphosphate hydrolases"/>
    <property type="match status" value="1"/>
</dbReference>
<keyword evidence="2" id="KW-0460">Magnesium</keyword>
<keyword evidence="2" id="KW-0067">ATP-binding</keyword>
<dbReference type="PANTHER" id="PTHR43210">
    <property type="entry name" value="DETHIOBIOTIN SYNTHETASE"/>
    <property type="match status" value="1"/>
</dbReference>
<comment type="function">
    <text evidence="2">Catalyzes a mechanistically unusual reaction, the ATP-dependent insertion of CO2 between the N7 and N8 nitrogen atoms of 7,8-diaminopelargonic acid (DAPA, also called 7,8-diammoniononanoate) to form a ureido ring.</text>
</comment>
<proteinExistence type="inferred from homology"/>
<dbReference type="Gene3D" id="3.40.50.300">
    <property type="entry name" value="P-loop containing nucleotide triphosphate hydrolases"/>
    <property type="match status" value="1"/>
</dbReference>
<feature type="binding site" evidence="2">
    <location>
        <position position="41"/>
    </location>
    <ligand>
        <name>substrate</name>
    </ligand>
</feature>
<dbReference type="NCBIfam" id="TIGR00347">
    <property type="entry name" value="bioD"/>
    <property type="match status" value="1"/>
</dbReference>
<feature type="binding site" evidence="2">
    <location>
        <position position="52"/>
    </location>
    <ligand>
        <name>Mg(2+)</name>
        <dbReference type="ChEBI" id="CHEBI:18420"/>
    </ligand>
</feature>
<dbReference type="CDD" id="cd03109">
    <property type="entry name" value="DTBS"/>
    <property type="match status" value="1"/>
</dbReference>
<dbReference type="InterPro" id="IPR004472">
    <property type="entry name" value="DTB_synth_BioD"/>
</dbReference>
<keyword evidence="2" id="KW-0479">Metal-binding</keyword>
<feature type="binding site" evidence="2">
    <location>
        <begin position="179"/>
        <end position="180"/>
    </location>
    <ligand>
        <name>ATP</name>
        <dbReference type="ChEBI" id="CHEBI:30616"/>
    </ligand>
</feature>
<dbReference type="Proteomes" id="UP001271769">
    <property type="component" value="Unassembled WGS sequence"/>
</dbReference>
<comment type="caution">
    <text evidence="2">Lacks conserved residue(s) required for the propagation of feature annotation.</text>
</comment>
<feature type="binding site" evidence="2">
    <location>
        <position position="16"/>
    </location>
    <ligand>
        <name>Mg(2+)</name>
        <dbReference type="ChEBI" id="CHEBI:18420"/>
    </ligand>
</feature>
<sequence length="223" mass="23537">MTGYFVTATGTDIGKTYVSANLLRHWRREGLAIAALKPVMSGFDPRELGASDAGQLLLAMDAPMDKGGLNLISPWRFAAPLSPDMAAAREGKTVPYDKLVETCRSVAGMMPAEGRLIIEGVGGVFVPLDDKHTVMDWMQDLGMPILLVAGSYLGTISHTLSAIAAMKLNDLAPHAIIINESPTSPVPVAETVAVLQRHAPGQHILTLPRHADAAAVGALAAQL</sequence>
<comment type="similarity">
    <text evidence="2">Belongs to the dethiobiotin synthetase family.</text>
</comment>
<keyword evidence="2 3" id="KW-0436">Ligase</keyword>
<dbReference type="PIRSF" id="PIRSF006755">
    <property type="entry name" value="DTB_synth"/>
    <property type="match status" value="1"/>
</dbReference>
<dbReference type="HAMAP" id="MF_00336">
    <property type="entry name" value="BioD"/>
    <property type="match status" value="1"/>
</dbReference>
<evidence type="ECO:0000313" key="4">
    <source>
        <dbReference type="Proteomes" id="UP001271769"/>
    </source>
</evidence>
<reference evidence="3 4" key="1">
    <citation type="journal article" date="2013" name="Antonie Van Leeuwenhoek">
        <title>Dongia rigui sp. nov., isolated from freshwater of a large wetland in Korea.</title>
        <authorList>
            <person name="Baik K.S."/>
            <person name="Hwang Y.M."/>
            <person name="Choi J.S."/>
            <person name="Kwon J."/>
            <person name="Seong C.N."/>
        </authorList>
    </citation>
    <scope>NUCLEOTIDE SEQUENCE [LARGE SCALE GENOMIC DNA]</scope>
    <source>
        <strain evidence="3 4">04SU4-P</strain>
    </source>
</reference>
<organism evidence="3 4">
    <name type="scientific">Dongia rigui</name>
    <dbReference type="NCBI Taxonomy" id="940149"/>
    <lineage>
        <taxon>Bacteria</taxon>
        <taxon>Pseudomonadati</taxon>
        <taxon>Pseudomonadota</taxon>
        <taxon>Alphaproteobacteria</taxon>
        <taxon>Rhodospirillales</taxon>
        <taxon>Dongiaceae</taxon>
        <taxon>Dongia</taxon>
    </lineage>
</organism>
<comment type="caution">
    <text evidence="3">The sequence shown here is derived from an EMBL/GenBank/DDBJ whole genome shotgun (WGS) entry which is preliminary data.</text>
</comment>
<evidence type="ECO:0000256" key="2">
    <source>
        <dbReference type="HAMAP-Rule" id="MF_00336"/>
    </source>
</evidence>
<gene>
    <name evidence="2 3" type="primary">bioD</name>
    <name evidence="3" type="ORF">SMD31_18340</name>
</gene>
<feature type="binding site" evidence="2">
    <location>
        <begin position="12"/>
        <end position="17"/>
    </location>
    <ligand>
        <name>ATP</name>
        <dbReference type="ChEBI" id="CHEBI:30616"/>
    </ligand>
</feature>
<dbReference type="EMBL" id="JAXCLX010000003">
    <property type="protein sequence ID" value="MDY0873906.1"/>
    <property type="molecule type" value="Genomic_DNA"/>
</dbReference>
<protein>
    <recommendedName>
        <fullName evidence="2">ATP-dependent dethiobiotin synthetase BioD</fullName>
        <ecNumber evidence="2">6.3.3.3</ecNumber>
    </recommendedName>
    <alternativeName>
        <fullName evidence="2">DTB synthetase</fullName>
        <shortName evidence="2">DTBS</shortName>
    </alternativeName>
    <alternativeName>
        <fullName evidence="2">Dethiobiotin synthase</fullName>
    </alternativeName>
</protein>
<comment type="cofactor">
    <cofactor evidence="2">
        <name>Mg(2+)</name>
        <dbReference type="ChEBI" id="CHEBI:18420"/>
    </cofactor>
</comment>
<accession>A0ABU5E2Z5</accession>
<evidence type="ECO:0000313" key="3">
    <source>
        <dbReference type="EMBL" id="MDY0873906.1"/>
    </source>
</evidence>
<feature type="binding site" evidence="2">
    <location>
        <position position="119"/>
    </location>
    <ligand>
        <name>Mg(2+)</name>
        <dbReference type="ChEBI" id="CHEBI:18420"/>
    </ligand>
</feature>
<keyword evidence="4" id="KW-1185">Reference proteome</keyword>
<dbReference type="GO" id="GO:0004141">
    <property type="term" value="F:dethiobiotin synthase activity"/>
    <property type="evidence" value="ECO:0007669"/>
    <property type="project" value="UniProtKB-EC"/>
</dbReference>
<dbReference type="RefSeq" id="WP_320502377.1">
    <property type="nucleotide sequence ID" value="NZ_JAXCLX010000003.1"/>
</dbReference>